<feature type="transmembrane region" description="Helical" evidence="9">
    <location>
        <begin position="88"/>
        <end position="112"/>
    </location>
</feature>
<gene>
    <name evidence="11" type="ORF">GZA08_09330</name>
</gene>
<keyword evidence="7 9" id="KW-0472">Membrane</keyword>
<evidence type="ECO:0000256" key="8">
    <source>
        <dbReference type="ARBA" id="ARBA00047816"/>
    </source>
</evidence>
<evidence type="ECO:0000313" key="11">
    <source>
        <dbReference type="EMBL" id="NDV01166.1"/>
    </source>
</evidence>
<comment type="catalytic activity">
    <reaction evidence="8">
        <text>4 Fe(II)-[cytochrome c] + O2 + 8 H(+)(in) = 4 Fe(III)-[cytochrome c] + 2 H2O + 4 H(+)(out)</text>
        <dbReference type="Rhea" id="RHEA:11436"/>
        <dbReference type="Rhea" id="RHEA-COMP:10350"/>
        <dbReference type="Rhea" id="RHEA-COMP:14399"/>
        <dbReference type="ChEBI" id="CHEBI:15377"/>
        <dbReference type="ChEBI" id="CHEBI:15378"/>
        <dbReference type="ChEBI" id="CHEBI:15379"/>
        <dbReference type="ChEBI" id="CHEBI:29033"/>
        <dbReference type="ChEBI" id="CHEBI:29034"/>
        <dbReference type="EC" id="7.1.1.9"/>
    </reaction>
</comment>
<keyword evidence="3" id="KW-0813">Transport</keyword>
<dbReference type="Gene3D" id="2.60.40.420">
    <property type="entry name" value="Cupredoxins - blue copper proteins"/>
    <property type="match status" value="1"/>
</dbReference>
<dbReference type="PROSITE" id="PS50857">
    <property type="entry name" value="COX2_CUA"/>
    <property type="match status" value="1"/>
</dbReference>
<dbReference type="PANTHER" id="PTHR22888">
    <property type="entry name" value="CYTOCHROME C OXIDASE, SUBUNIT II"/>
    <property type="match status" value="1"/>
</dbReference>
<evidence type="ECO:0000259" key="10">
    <source>
        <dbReference type="PROSITE" id="PS50857"/>
    </source>
</evidence>
<protein>
    <submittedName>
        <fullName evidence="11">Cytochrome B</fullName>
    </submittedName>
</protein>
<feature type="transmembrane region" description="Helical" evidence="9">
    <location>
        <begin position="47"/>
        <end position="67"/>
    </location>
</feature>
<feature type="domain" description="Cytochrome oxidase subunit II copper A binding" evidence="10">
    <location>
        <begin position="122"/>
        <end position="233"/>
    </location>
</feature>
<evidence type="ECO:0000256" key="7">
    <source>
        <dbReference type="ARBA" id="ARBA00023136"/>
    </source>
</evidence>
<evidence type="ECO:0000256" key="2">
    <source>
        <dbReference type="ARBA" id="ARBA00007866"/>
    </source>
</evidence>
<dbReference type="GO" id="GO:0042773">
    <property type="term" value="P:ATP synthesis coupled electron transport"/>
    <property type="evidence" value="ECO:0007669"/>
    <property type="project" value="TreeGrafter"/>
</dbReference>
<dbReference type="Gene3D" id="1.10.287.90">
    <property type="match status" value="1"/>
</dbReference>
<dbReference type="InterPro" id="IPR036257">
    <property type="entry name" value="Cyt_c_oxidase_su2_TM_sf"/>
</dbReference>
<dbReference type="GO" id="GO:0004129">
    <property type="term" value="F:cytochrome-c oxidase activity"/>
    <property type="evidence" value="ECO:0007669"/>
    <property type="project" value="UniProtKB-EC"/>
</dbReference>
<evidence type="ECO:0000256" key="4">
    <source>
        <dbReference type="ARBA" id="ARBA00022692"/>
    </source>
</evidence>
<evidence type="ECO:0000256" key="6">
    <source>
        <dbReference type="ARBA" id="ARBA00022989"/>
    </source>
</evidence>
<evidence type="ECO:0000256" key="1">
    <source>
        <dbReference type="ARBA" id="ARBA00004141"/>
    </source>
</evidence>
<evidence type="ECO:0000256" key="9">
    <source>
        <dbReference type="SAM" id="Phobius"/>
    </source>
</evidence>
<sequence>MLDRVRRHRPVLLRGIALGTTLTLLAGCEGALSTLQPAGPAARHIATLWWVMLAGATAIFAMVAILITLAFRRGRRAEGKDEARSVRVWILGLGLGFSMTILAALLGFGLFIGERLLPRGGEEVVTVGAEGRQWAWTFRYEGRAPTEDVLHIPAGRPVDVAVTTTDVIHSFWIPRLAGKLDAIPGHTNILRIEADSPGTFAGLSAEYSGPGYDSFSFSVVAHGPAEWDAFLAGQTE</sequence>
<dbReference type="EMBL" id="JAAGAB010000002">
    <property type="protein sequence ID" value="NDV01166.1"/>
    <property type="molecule type" value="Genomic_DNA"/>
</dbReference>
<reference evidence="11 12" key="1">
    <citation type="submission" date="2020-02" db="EMBL/GenBank/DDBJ databases">
        <title>Pseudoroseicyclus tamarix, sp. nov., isolated from offshore sediment of a Tamarix chinensis forest.</title>
        <authorList>
            <person name="Gai Y."/>
        </authorList>
    </citation>
    <scope>NUCLEOTIDE SEQUENCE [LARGE SCALE GENOMIC DNA]</scope>
    <source>
        <strain evidence="11 12">CLL3-39</strain>
    </source>
</reference>
<dbReference type="PANTHER" id="PTHR22888:SF9">
    <property type="entry name" value="CYTOCHROME C OXIDASE SUBUNIT 2"/>
    <property type="match status" value="1"/>
</dbReference>
<keyword evidence="5" id="KW-0249">Electron transport</keyword>
<evidence type="ECO:0000256" key="3">
    <source>
        <dbReference type="ARBA" id="ARBA00022448"/>
    </source>
</evidence>
<keyword evidence="12" id="KW-1185">Reference proteome</keyword>
<dbReference type="GO" id="GO:0005507">
    <property type="term" value="F:copper ion binding"/>
    <property type="evidence" value="ECO:0007669"/>
    <property type="project" value="InterPro"/>
</dbReference>
<dbReference type="RefSeq" id="WP_163892590.1">
    <property type="nucleotide sequence ID" value="NZ_JAAFYS010000002.1"/>
</dbReference>
<dbReference type="InterPro" id="IPR045187">
    <property type="entry name" value="CcO_II"/>
</dbReference>
<dbReference type="PROSITE" id="PS51257">
    <property type="entry name" value="PROKAR_LIPOPROTEIN"/>
    <property type="match status" value="1"/>
</dbReference>
<dbReference type="GO" id="GO:0016020">
    <property type="term" value="C:membrane"/>
    <property type="evidence" value="ECO:0007669"/>
    <property type="project" value="UniProtKB-SubCell"/>
</dbReference>
<feature type="transmembrane region" description="Helical" evidence="9">
    <location>
        <begin position="12"/>
        <end position="35"/>
    </location>
</feature>
<comment type="similarity">
    <text evidence="2">Belongs to the cytochrome c oxidase subunit 2 family.</text>
</comment>
<dbReference type="Proteomes" id="UP000474757">
    <property type="component" value="Unassembled WGS sequence"/>
</dbReference>
<organism evidence="11 12">
    <name type="scientific">Pseudoroseicyclus tamaricis</name>
    <dbReference type="NCBI Taxonomy" id="2705421"/>
    <lineage>
        <taxon>Bacteria</taxon>
        <taxon>Pseudomonadati</taxon>
        <taxon>Pseudomonadota</taxon>
        <taxon>Alphaproteobacteria</taxon>
        <taxon>Rhodobacterales</taxon>
        <taxon>Paracoccaceae</taxon>
        <taxon>Pseudoroseicyclus</taxon>
    </lineage>
</organism>
<comment type="caution">
    <text evidence="11">The sequence shown here is derived from an EMBL/GenBank/DDBJ whole genome shotgun (WGS) entry which is preliminary data.</text>
</comment>
<comment type="subcellular location">
    <subcellularLocation>
        <location evidence="1">Membrane</location>
        <topology evidence="1">Multi-pass membrane protein</topology>
    </subcellularLocation>
</comment>
<keyword evidence="6 9" id="KW-1133">Transmembrane helix</keyword>
<name>A0A6B2K3K2_9RHOB</name>
<dbReference type="Pfam" id="PF00116">
    <property type="entry name" value="COX2"/>
    <property type="match status" value="1"/>
</dbReference>
<dbReference type="InterPro" id="IPR002429">
    <property type="entry name" value="CcO_II-like_C"/>
</dbReference>
<dbReference type="InterPro" id="IPR008972">
    <property type="entry name" value="Cupredoxin"/>
</dbReference>
<dbReference type="AlphaFoldDB" id="A0A6B2K3K2"/>
<dbReference type="SUPFAM" id="SSF49503">
    <property type="entry name" value="Cupredoxins"/>
    <property type="match status" value="1"/>
</dbReference>
<accession>A0A6B2K3K2</accession>
<keyword evidence="4 9" id="KW-0812">Transmembrane</keyword>
<evidence type="ECO:0000313" key="12">
    <source>
        <dbReference type="Proteomes" id="UP000474757"/>
    </source>
</evidence>
<proteinExistence type="inferred from homology"/>
<evidence type="ECO:0000256" key="5">
    <source>
        <dbReference type="ARBA" id="ARBA00022982"/>
    </source>
</evidence>